<evidence type="ECO:0000256" key="2">
    <source>
        <dbReference type="ARBA" id="ARBA00022679"/>
    </source>
</evidence>
<organism evidence="5 6">
    <name type="scientific">Galliscardovia ingluviei</name>
    <dbReference type="NCBI Taxonomy" id="1769422"/>
    <lineage>
        <taxon>Bacteria</taxon>
        <taxon>Bacillati</taxon>
        <taxon>Actinomycetota</taxon>
        <taxon>Actinomycetes</taxon>
        <taxon>Bifidobacteriales</taxon>
        <taxon>Bifidobacteriaceae</taxon>
        <taxon>Galliscardovia</taxon>
    </lineage>
</organism>
<dbReference type="PANTHER" id="PTHR18895:SF74">
    <property type="entry name" value="MTRF1L RELEASE FACTOR GLUTAMINE METHYLTRANSFERASE"/>
    <property type="match status" value="1"/>
</dbReference>
<dbReference type="Proteomes" id="UP000619536">
    <property type="component" value="Unassembled WGS sequence"/>
</dbReference>
<evidence type="ECO:0000256" key="1">
    <source>
        <dbReference type="ARBA" id="ARBA00022603"/>
    </source>
</evidence>
<sequence length="308" mass="34196">MQYSQIVDQVASTLEQAGIEPYRHEALVLVAYALGIEVRELQRLIIMRQDIPLSSDATAQLMQRIETLTQRRAQREPLQHILGVAPFRYLTLQVGRGVFIPRPETELVVQAGLDWLEHQHQVQNLTQPRVVDLCAGSGAIGLAVLTERVDSQVWAVELDNDALQWTQRNAKTVCEQYESTHAAQRYHLIQGDATQAAKLDGLRPIVGAIDLVLSNPPYIPLDTPVTQLEVRDYDPQLALYGGSADGTAIPQHVLDAGYQLLASGGCMIMEHDASQGAVLARYAQRIGFTHVEVCQDYAGRDRFIQAIK</sequence>
<dbReference type="PROSITE" id="PS00092">
    <property type="entry name" value="N6_MTASE"/>
    <property type="match status" value="1"/>
</dbReference>
<dbReference type="InterPro" id="IPR002052">
    <property type="entry name" value="DNA_methylase_N6_adenine_CS"/>
</dbReference>
<feature type="domain" description="Release factor glutamine methyltransferase N-terminal" evidence="4">
    <location>
        <begin position="6"/>
        <end position="83"/>
    </location>
</feature>
<proteinExistence type="predicted"/>
<evidence type="ECO:0000256" key="3">
    <source>
        <dbReference type="ARBA" id="ARBA00022691"/>
    </source>
</evidence>
<comment type="caution">
    <text evidence="5">The sequence shown here is derived from an EMBL/GenBank/DDBJ whole genome shotgun (WGS) entry which is preliminary data.</text>
</comment>
<dbReference type="GO" id="GO:0032259">
    <property type="term" value="P:methylation"/>
    <property type="evidence" value="ECO:0007669"/>
    <property type="project" value="UniProtKB-KW"/>
</dbReference>
<keyword evidence="2" id="KW-0808">Transferase</keyword>
<dbReference type="EMBL" id="BMDH01000001">
    <property type="protein sequence ID" value="GGI13882.1"/>
    <property type="molecule type" value="Genomic_DNA"/>
</dbReference>
<dbReference type="AlphaFoldDB" id="A0A8J3EY64"/>
<dbReference type="SUPFAM" id="SSF53335">
    <property type="entry name" value="S-adenosyl-L-methionine-dependent methyltransferases"/>
    <property type="match status" value="1"/>
</dbReference>
<protein>
    <submittedName>
        <fullName evidence="5">Release factor glutamine methyltransferase</fullName>
    </submittedName>
</protein>
<dbReference type="GO" id="GO:0008276">
    <property type="term" value="F:protein methyltransferase activity"/>
    <property type="evidence" value="ECO:0007669"/>
    <property type="project" value="InterPro"/>
</dbReference>
<reference evidence="5" key="2">
    <citation type="submission" date="2020-09" db="EMBL/GenBank/DDBJ databases">
        <authorList>
            <person name="Sun Q."/>
            <person name="Sedlacek I."/>
        </authorList>
    </citation>
    <scope>NUCLEOTIDE SEQUENCE</scope>
    <source>
        <strain evidence="5">CCM 8606</strain>
    </source>
</reference>
<dbReference type="CDD" id="cd02440">
    <property type="entry name" value="AdoMet_MTases"/>
    <property type="match status" value="1"/>
</dbReference>
<dbReference type="InterPro" id="IPR050320">
    <property type="entry name" value="N5-glutamine_MTase"/>
</dbReference>
<dbReference type="RefSeq" id="WP_188354930.1">
    <property type="nucleotide sequence ID" value="NZ_BMDH01000001.1"/>
</dbReference>
<reference evidence="5" key="1">
    <citation type="journal article" date="2014" name="Int. J. Syst. Evol. Microbiol.">
        <title>Complete genome sequence of Corynebacterium casei LMG S-19264T (=DSM 44701T), isolated from a smear-ripened cheese.</title>
        <authorList>
            <consortium name="US DOE Joint Genome Institute (JGI-PGF)"/>
            <person name="Walter F."/>
            <person name="Albersmeier A."/>
            <person name="Kalinowski J."/>
            <person name="Ruckert C."/>
        </authorList>
    </citation>
    <scope>NUCLEOTIDE SEQUENCE</scope>
    <source>
        <strain evidence="5">CCM 8606</strain>
    </source>
</reference>
<evidence type="ECO:0000313" key="6">
    <source>
        <dbReference type="Proteomes" id="UP000619536"/>
    </source>
</evidence>
<dbReference type="Pfam" id="PF17827">
    <property type="entry name" value="PrmC_N"/>
    <property type="match status" value="1"/>
</dbReference>
<dbReference type="InterPro" id="IPR004556">
    <property type="entry name" value="HemK-like"/>
</dbReference>
<dbReference type="InterPro" id="IPR019874">
    <property type="entry name" value="RF_methyltr_PrmC"/>
</dbReference>
<evidence type="ECO:0000313" key="5">
    <source>
        <dbReference type="EMBL" id="GGI13882.1"/>
    </source>
</evidence>
<gene>
    <name evidence="5" type="primary">prmC</name>
    <name evidence="5" type="ORF">GCM10007377_08180</name>
</gene>
<keyword evidence="6" id="KW-1185">Reference proteome</keyword>
<dbReference type="Pfam" id="PF03602">
    <property type="entry name" value="Cons_hypoth95"/>
    <property type="match status" value="1"/>
</dbReference>
<dbReference type="InterPro" id="IPR029063">
    <property type="entry name" value="SAM-dependent_MTases_sf"/>
</dbReference>
<dbReference type="NCBIfam" id="TIGR00536">
    <property type="entry name" value="hemK_fam"/>
    <property type="match status" value="1"/>
</dbReference>
<dbReference type="NCBIfam" id="TIGR03534">
    <property type="entry name" value="RF_mod_PrmC"/>
    <property type="match status" value="1"/>
</dbReference>
<keyword evidence="1 5" id="KW-0489">Methyltransferase</keyword>
<evidence type="ECO:0000259" key="4">
    <source>
        <dbReference type="Pfam" id="PF17827"/>
    </source>
</evidence>
<accession>A0A8J3EY64</accession>
<dbReference type="InterPro" id="IPR040758">
    <property type="entry name" value="PrmC_N"/>
</dbReference>
<dbReference type="Gene3D" id="1.10.8.10">
    <property type="entry name" value="DNA helicase RuvA subunit, C-terminal domain"/>
    <property type="match status" value="1"/>
</dbReference>
<dbReference type="GO" id="GO:0003676">
    <property type="term" value="F:nucleic acid binding"/>
    <property type="evidence" value="ECO:0007669"/>
    <property type="project" value="InterPro"/>
</dbReference>
<keyword evidence="3" id="KW-0949">S-adenosyl-L-methionine</keyword>
<name>A0A8J3EY64_9BIFI</name>
<dbReference type="PANTHER" id="PTHR18895">
    <property type="entry name" value="HEMK METHYLTRANSFERASE"/>
    <property type="match status" value="1"/>
</dbReference>
<dbReference type="Gene3D" id="3.40.50.150">
    <property type="entry name" value="Vaccinia Virus protein VP39"/>
    <property type="match status" value="1"/>
</dbReference>